<dbReference type="GeneID" id="26516805"/>
<dbReference type="EMBL" id="KR053200">
    <property type="protein sequence ID" value="AKI28663.1"/>
    <property type="molecule type" value="Genomic_DNA"/>
</dbReference>
<dbReference type="OrthoDB" id="6022at10239"/>
<organism evidence="1 2">
    <name type="scientific">Gordonia phage GTE6</name>
    <dbReference type="NCBI Taxonomy" id="1647474"/>
    <lineage>
        <taxon>Viruses</taxon>
        <taxon>Duplodnaviria</taxon>
        <taxon>Heunggongvirae</taxon>
        <taxon>Uroviricota</taxon>
        <taxon>Caudoviricetes</taxon>
        <taxon>Stackebrandtviridae</taxon>
        <taxon>Schenleyvirinae</taxon>
        <taxon>Dexdertvirus</taxon>
        <taxon>Dexdertvirus GTE6</taxon>
    </lineage>
</organism>
<accession>A0A0K0MX97</accession>
<dbReference type="RefSeq" id="YP_009188389.1">
    <property type="nucleotide sequence ID" value="NC_028665.1"/>
</dbReference>
<dbReference type="Proteomes" id="UP000202434">
    <property type="component" value="Segment"/>
</dbReference>
<proteinExistence type="predicted"/>
<evidence type="ECO:0000313" key="1">
    <source>
        <dbReference type="EMBL" id="AKI28663.1"/>
    </source>
</evidence>
<protein>
    <submittedName>
        <fullName evidence="1">Uncharacterized protein</fullName>
    </submittedName>
</protein>
<gene>
    <name evidence="1" type="ORF">GTE6_21</name>
</gene>
<dbReference type="KEGG" id="vg:26516805"/>
<sequence>MALTTQAGAPVRLFTDRQHRLTRADYGLLSVALTPDEIDPHWVASGIEYWPPVRPELGATEIECLDEGEFEPREIPEGFPADVADPFQVHAAARCKAVGISLDELRSRALVALGAGEGPFVESRVWTTTTPAIMSADTETVVATATSLDRAIGELEAWLYREYASLGVIHLPRQLGAVADHLDLVSKDGNVLRTRLGTPIAFGNYPGTGPADQAPAAGQLWIAATGDVTVYRTAPEVLTDSGSAWFDPQTNTGTALVTRDYMVTFDDLAGAALVAL</sequence>
<evidence type="ECO:0000313" key="2">
    <source>
        <dbReference type="Proteomes" id="UP000202434"/>
    </source>
</evidence>
<name>A0A0K0MX97_9CAUD</name>
<keyword evidence="2" id="KW-1185">Reference proteome</keyword>
<reference evidence="1 2" key="1">
    <citation type="journal article" date="2015" name="PLoS ONE">
        <title>Lysis to Kill: Evaluation of the Lytic Abilities, and Genomics of Nine Bacteriophages Infective for Gordonia spp. and Their Potential Use in Activated Sludge Foam Biocontrol.</title>
        <authorList>
            <person name="Dyson Z.A."/>
            <person name="Tucci J."/>
            <person name="Seviour R.J."/>
            <person name="Petrovski S."/>
        </authorList>
    </citation>
    <scope>NUCLEOTIDE SEQUENCE [LARGE SCALE GENOMIC DNA]</scope>
</reference>